<evidence type="ECO:0000256" key="2">
    <source>
        <dbReference type="ARBA" id="ARBA00001997"/>
    </source>
</evidence>
<feature type="site" description="Participates in a stacking interaction with the thymidine ring of dTDP-4-oxo-6-deoxyglucose" evidence="6">
    <location>
        <position position="136"/>
    </location>
</feature>
<dbReference type="Pfam" id="PF00908">
    <property type="entry name" value="dTDP_sugar_isom"/>
    <property type="match status" value="1"/>
</dbReference>
<protein>
    <recommendedName>
        <fullName evidence="4 7">dTDP-4-dehydrorhamnose 3,5-epimerase</fullName>
        <ecNumber evidence="3 7">5.1.3.13</ecNumber>
    </recommendedName>
    <alternativeName>
        <fullName evidence="7">Thymidine diphospho-4-keto-rhamnose 3,5-epimerase</fullName>
    </alternativeName>
</protein>
<dbReference type="Proteomes" id="UP000596074">
    <property type="component" value="Chromosome"/>
</dbReference>
<evidence type="ECO:0000313" key="9">
    <source>
        <dbReference type="Proteomes" id="UP000596074"/>
    </source>
</evidence>
<keyword evidence="7 8" id="KW-0413">Isomerase</keyword>
<dbReference type="KEGG" id="vcw:GJQ55_03875"/>
<name>A0A9X7UVJ2_9GAMM</name>
<dbReference type="EC" id="5.1.3.13" evidence="3 7"/>
<comment type="function">
    <text evidence="2 7">Catalyzes the epimerization of the C3' and C5'positions of dTDP-6-deoxy-D-xylo-4-hexulose, forming dTDP-6-deoxy-L-lyxo-4-hexulose.</text>
</comment>
<proteinExistence type="inferred from homology"/>
<evidence type="ECO:0000313" key="8">
    <source>
        <dbReference type="EMBL" id="QQD23675.1"/>
    </source>
</evidence>
<dbReference type="GO" id="GO:0019305">
    <property type="term" value="P:dTDP-rhamnose biosynthetic process"/>
    <property type="evidence" value="ECO:0007669"/>
    <property type="project" value="UniProtKB-UniRule"/>
</dbReference>
<dbReference type="NCBIfam" id="TIGR01221">
    <property type="entry name" value="rmlC"/>
    <property type="match status" value="1"/>
</dbReference>
<dbReference type="CDD" id="cd00438">
    <property type="entry name" value="cupin_RmlC"/>
    <property type="match status" value="1"/>
</dbReference>
<evidence type="ECO:0000256" key="7">
    <source>
        <dbReference type="RuleBase" id="RU364069"/>
    </source>
</evidence>
<evidence type="ECO:0000256" key="4">
    <source>
        <dbReference type="ARBA" id="ARBA00019595"/>
    </source>
</evidence>
<dbReference type="SUPFAM" id="SSF51182">
    <property type="entry name" value="RmlC-like cupins"/>
    <property type="match status" value="1"/>
</dbReference>
<dbReference type="EMBL" id="CP046056">
    <property type="protein sequence ID" value="QQD23675.1"/>
    <property type="molecule type" value="Genomic_DNA"/>
</dbReference>
<accession>A0A9X7UVJ2</accession>
<comment type="catalytic activity">
    <reaction evidence="1 7">
        <text>dTDP-4-dehydro-6-deoxy-alpha-D-glucose = dTDP-4-dehydro-beta-L-rhamnose</text>
        <dbReference type="Rhea" id="RHEA:16969"/>
        <dbReference type="ChEBI" id="CHEBI:57649"/>
        <dbReference type="ChEBI" id="CHEBI:62830"/>
        <dbReference type="EC" id="5.1.3.13"/>
    </reaction>
</comment>
<sequence>MQITRAGRFADVYVLTPPVYSDERGFFMESFRASWLHDIAPGVQFVQDNHSFSHAGVLRGLHYQLQQPQGKLVRVMRGRILDVVVDMRAASPTFGQWERVELSAANRCQLWIPPGYAHGFYTLEDADCLYRCSDYYHAASERVLRWDDPQLAIQWPAAQPLVSAKDQQGVAFAEADYFTEPGLL</sequence>
<comment type="subunit">
    <text evidence="7">Homodimer.</text>
</comment>
<dbReference type="AlphaFoldDB" id="A0A9X7UVJ2"/>
<dbReference type="InterPro" id="IPR014710">
    <property type="entry name" value="RmlC-like_jellyroll"/>
</dbReference>
<feature type="active site" description="Proton donor" evidence="5">
    <location>
        <position position="130"/>
    </location>
</feature>
<dbReference type="PANTHER" id="PTHR21047:SF2">
    <property type="entry name" value="THYMIDINE DIPHOSPHO-4-KETO-RHAMNOSE 3,5-EPIMERASE"/>
    <property type="match status" value="1"/>
</dbReference>
<organism evidence="8 9">
    <name type="scientific">Venatoribacter cucullus</name>
    <dbReference type="NCBI Taxonomy" id="2661630"/>
    <lineage>
        <taxon>Bacteria</taxon>
        <taxon>Pseudomonadati</taxon>
        <taxon>Pseudomonadota</taxon>
        <taxon>Gammaproteobacteria</taxon>
        <taxon>Oceanospirillales</taxon>
        <taxon>Oceanospirillaceae</taxon>
        <taxon>Venatoribacter</taxon>
    </lineage>
</organism>
<gene>
    <name evidence="8" type="primary">rfbC</name>
    <name evidence="8" type="ORF">GJQ55_03875</name>
</gene>
<dbReference type="GO" id="GO:0008830">
    <property type="term" value="F:dTDP-4-dehydrorhamnose 3,5-epimerase activity"/>
    <property type="evidence" value="ECO:0007669"/>
    <property type="project" value="UniProtKB-UniRule"/>
</dbReference>
<dbReference type="GO" id="GO:0000271">
    <property type="term" value="P:polysaccharide biosynthetic process"/>
    <property type="evidence" value="ECO:0007669"/>
    <property type="project" value="TreeGrafter"/>
</dbReference>
<dbReference type="RefSeq" id="WP_228346209.1">
    <property type="nucleotide sequence ID" value="NZ_CP046056.1"/>
</dbReference>
<dbReference type="Gene3D" id="2.60.120.10">
    <property type="entry name" value="Jelly Rolls"/>
    <property type="match status" value="1"/>
</dbReference>
<dbReference type="GO" id="GO:0005829">
    <property type="term" value="C:cytosol"/>
    <property type="evidence" value="ECO:0007669"/>
    <property type="project" value="TreeGrafter"/>
</dbReference>
<evidence type="ECO:0000256" key="3">
    <source>
        <dbReference type="ARBA" id="ARBA00012098"/>
    </source>
</evidence>
<dbReference type="InterPro" id="IPR000888">
    <property type="entry name" value="RmlC-like"/>
</dbReference>
<evidence type="ECO:0000256" key="1">
    <source>
        <dbReference type="ARBA" id="ARBA00001298"/>
    </source>
</evidence>
<feature type="active site" description="Proton acceptor" evidence="5">
    <location>
        <position position="62"/>
    </location>
</feature>
<comment type="pathway">
    <text evidence="7">Carbohydrate biosynthesis; dTDP-L-rhamnose biosynthesis.</text>
</comment>
<keyword evidence="9" id="KW-1185">Reference proteome</keyword>
<dbReference type="InterPro" id="IPR011051">
    <property type="entry name" value="RmlC_Cupin_sf"/>
</dbReference>
<dbReference type="PANTHER" id="PTHR21047">
    <property type="entry name" value="DTDP-6-DEOXY-D-GLUCOSE-3,5 EPIMERASE"/>
    <property type="match status" value="1"/>
</dbReference>
<evidence type="ECO:0000256" key="6">
    <source>
        <dbReference type="PIRSR" id="PIRSR600888-3"/>
    </source>
</evidence>
<comment type="similarity">
    <text evidence="7">Belongs to the dTDP-4-dehydrorhamnose 3,5-epimerase family.</text>
</comment>
<evidence type="ECO:0000256" key="5">
    <source>
        <dbReference type="PIRSR" id="PIRSR600888-1"/>
    </source>
</evidence>
<reference evidence="8 9" key="1">
    <citation type="submission" date="2019-11" db="EMBL/GenBank/DDBJ databases">
        <title>Venatorbacter sp. nov. a predator of Campylobacter and other Gram-negative bacteria.</title>
        <authorList>
            <person name="Saeedi A."/>
            <person name="Cummings N.J."/>
            <person name="Connerton I.F."/>
            <person name="Connerton P.L."/>
        </authorList>
    </citation>
    <scope>NUCLEOTIDE SEQUENCE [LARGE SCALE GENOMIC DNA]</scope>
    <source>
        <strain evidence="8">XL5</strain>
    </source>
</reference>